<organism evidence="1 2">
    <name type="scientific">Enterobacter soli</name>
    <dbReference type="NCBI Taxonomy" id="885040"/>
    <lineage>
        <taxon>Bacteria</taxon>
        <taxon>Pseudomonadati</taxon>
        <taxon>Pseudomonadota</taxon>
        <taxon>Gammaproteobacteria</taxon>
        <taxon>Enterobacterales</taxon>
        <taxon>Enterobacteriaceae</taxon>
        <taxon>Enterobacter</taxon>
    </lineage>
</organism>
<evidence type="ECO:0008006" key="3">
    <source>
        <dbReference type="Google" id="ProtNLM"/>
    </source>
</evidence>
<reference evidence="1 2" key="1">
    <citation type="submission" date="2023-08" db="EMBL/GenBank/DDBJ databases">
        <authorList>
            <person name="Dale J."/>
        </authorList>
    </citation>
    <scope>NUCLEOTIDE SEQUENCE [LARGE SCALE GENOMIC DNA]</scope>
    <source>
        <strain evidence="1 2">2023EL-00788</strain>
    </source>
</reference>
<dbReference type="Proteomes" id="UP001225042">
    <property type="component" value="Unassembled WGS sequence"/>
</dbReference>
<evidence type="ECO:0000313" key="2">
    <source>
        <dbReference type="Proteomes" id="UP001225042"/>
    </source>
</evidence>
<protein>
    <recommendedName>
        <fullName evidence="3">Lipoprotein</fullName>
    </recommendedName>
</protein>
<dbReference type="AlphaFoldDB" id="A0AAW8H2J9"/>
<name>A0AAW8H2J9_9ENTR</name>
<proteinExistence type="predicted"/>
<gene>
    <name evidence="1" type="ORF">RBJ67_02930</name>
</gene>
<dbReference type="EMBL" id="JAVDKS010000001">
    <property type="protein sequence ID" value="MDQ2255099.1"/>
    <property type="molecule type" value="Genomic_DNA"/>
</dbReference>
<evidence type="ECO:0000313" key="1">
    <source>
        <dbReference type="EMBL" id="MDQ2255099.1"/>
    </source>
</evidence>
<dbReference type="RefSeq" id="WP_306683208.1">
    <property type="nucleotide sequence ID" value="NZ_JAVDKR010000004.1"/>
</dbReference>
<dbReference type="PROSITE" id="PS51257">
    <property type="entry name" value="PROKAR_LIPOPROTEIN"/>
    <property type="match status" value="1"/>
</dbReference>
<sequence length="117" mass="13033">MMMRLSWAVTFLIVIGLSGCKNLTDLRAKTPDLTLVSSKPAEDVAECLLFKWQSQKLLDGSPINTFMQPYPGGKTVYTENYTAAADISKNDSGSVVRLYLPSWYIRDTFKAITNSCI</sequence>
<accession>A0AAW8H2J9</accession>
<keyword evidence="2" id="KW-1185">Reference proteome</keyword>
<comment type="caution">
    <text evidence="1">The sequence shown here is derived from an EMBL/GenBank/DDBJ whole genome shotgun (WGS) entry which is preliminary data.</text>
</comment>